<reference evidence="1 2" key="1">
    <citation type="journal article" date="2018" name="Mol. Biol. Evol.">
        <title>Broad Genomic Sampling Reveals a Smut Pathogenic Ancestry of the Fungal Clade Ustilaginomycotina.</title>
        <authorList>
            <person name="Kijpornyongpan T."/>
            <person name="Mondo S.J."/>
            <person name="Barry K."/>
            <person name="Sandor L."/>
            <person name="Lee J."/>
            <person name="Lipzen A."/>
            <person name="Pangilinan J."/>
            <person name="LaButti K."/>
            <person name="Hainaut M."/>
            <person name="Henrissat B."/>
            <person name="Grigoriev I.V."/>
            <person name="Spatafora J.W."/>
            <person name="Aime M.C."/>
        </authorList>
    </citation>
    <scope>NUCLEOTIDE SEQUENCE [LARGE SCALE GENOMIC DNA]</scope>
    <source>
        <strain evidence="1 2">SA 807</strain>
    </source>
</reference>
<keyword evidence="2" id="KW-1185">Reference proteome</keyword>
<gene>
    <name evidence="1" type="ORF">IE53DRAFT_391721</name>
</gene>
<organism evidence="1 2">
    <name type="scientific">Violaceomyces palustris</name>
    <dbReference type="NCBI Taxonomy" id="1673888"/>
    <lineage>
        <taxon>Eukaryota</taxon>
        <taxon>Fungi</taxon>
        <taxon>Dikarya</taxon>
        <taxon>Basidiomycota</taxon>
        <taxon>Ustilaginomycotina</taxon>
        <taxon>Ustilaginomycetes</taxon>
        <taxon>Violaceomycetales</taxon>
        <taxon>Violaceomycetaceae</taxon>
        <taxon>Violaceomyces</taxon>
    </lineage>
</organism>
<evidence type="ECO:0000313" key="1">
    <source>
        <dbReference type="EMBL" id="PWN46772.1"/>
    </source>
</evidence>
<proteinExistence type="predicted"/>
<dbReference type="EMBL" id="KZ820717">
    <property type="protein sequence ID" value="PWN46772.1"/>
    <property type="molecule type" value="Genomic_DNA"/>
</dbReference>
<accession>A0ACD0NLS3</accession>
<sequence length="196" mass="22668">MSFPQRKSKATMFSPTPNDCYPKNPVFHNPPGRDAKPSKSCLKKRINRGWIKSKVVFILVNPTEIRLFPRWQTEYHNPREDGPSNFEIINQIIPRNKEFEAISWFLGNELIWAIGFEAAQNCQLNRIATDPRQVAAYRRFKKNMISKVDDLFEGPGFTYKKGYFHPSAVDPYYCFSGGIPVHVSRLKKRASIGKSR</sequence>
<name>A0ACD0NLS3_9BASI</name>
<evidence type="ECO:0000313" key="2">
    <source>
        <dbReference type="Proteomes" id="UP000245626"/>
    </source>
</evidence>
<dbReference type="Proteomes" id="UP000245626">
    <property type="component" value="Unassembled WGS sequence"/>
</dbReference>
<protein>
    <submittedName>
        <fullName evidence="1">Uncharacterized protein</fullName>
    </submittedName>
</protein>